<feature type="transmembrane region" description="Helical" evidence="1">
    <location>
        <begin position="20"/>
        <end position="39"/>
    </location>
</feature>
<evidence type="ECO:0000313" key="2">
    <source>
        <dbReference type="EMBL" id="PRY84625.1"/>
    </source>
</evidence>
<organism evidence="2 3">
    <name type="scientific">Mongoliibacter ruber</name>
    <dbReference type="NCBI Taxonomy" id="1750599"/>
    <lineage>
        <taxon>Bacteria</taxon>
        <taxon>Pseudomonadati</taxon>
        <taxon>Bacteroidota</taxon>
        <taxon>Cytophagia</taxon>
        <taxon>Cytophagales</taxon>
        <taxon>Cyclobacteriaceae</taxon>
        <taxon>Mongoliibacter</taxon>
    </lineage>
</organism>
<dbReference type="EMBL" id="PVTR01000018">
    <property type="protein sequence ID" value="PRY84625.1"/>
    <property type="molecule type" value="Genomic_DNA"/>
</dbReference>
<keyword evidence="3" id="KW-1185">Reference proteome</keyword>
<protein>
    <submittedName>
        <fullName evidence="2">Uncharacterized protein</fullName>
    </submittedName>
</protein>
<comment type="caution">
    <text evidence="2">The sequence shown here is derived from an EMBL/GenBank/DDBJ whole genome shotgun (WGS) entry which is preliminary data.</text>
</comment>
<name>A0A2T0WD80_9BACT</name>
<reference evidence="2 3" key="1">
    <citation type="submission" date="2018-03" db="EMBL/GenBank/DDBJ databases">
        <title>Genomic Encyclopedia of Archaeal and Bacterial Type Strains, Phase II (KMG-II): from individual species to whole genera.</title>
        <authorList>
            <person name="Goeker M."/>
        </authorList>
    </citation>
    <scope>NUCLEOTIDE SEQUENCE [LARGE SCALE GENOMIC DNA]</scope>
    <source>
        <strain evidence="2 3">DSM 27929</strain>
    </source>
</reference>
<dbReference type="Proteomes" id="UP000238157">
    <property type="component" value="Unassembled WGS sequence"/>
</dbReference>
<dbReference type="RefSeq" id="WP_146131465.1">
    <property type="nucleotide sequence ID" value="NZ_PVTR01000018.1"/>
</dbReference>
<sequence>MEYNFEMEVKKKEKNKVGSFIKDLLLLLGIGAIVGYFTCKETRYSAREKILNFRKFVLGLIQAKKLPITNEGGIDKLPGIPKNVFDGVRK</sequence>
<keyword evidence="1" id="KW-0812">Transmembrane</keyword>
<evidence type="ECO:0000313" key="3">
    <source>
        <dbReference type="Proteomes" id="UP000238157"/>
    </source>
</evidence>
<proteinExistence type="predicted"/>
<dbReference type="AlphaFoldDB" id="A0A2T0WD80"/>
<evidence type="ECO:0000256" key="1">
    <source>
        <dbReference type="SAM" id="Phobius"/>
    </source>
</evidence>
<gene>
    <name evidence="2" type="ORF">CLW00_1188</name>
</gene>
<keyword evidence="1" id="KW-1133">Transmembrane helix</keyword>
<accession>A0A2T0WD80</accession>
<keyword evidence="1" id="KW-0472">Membrane</keyword>